<dbReference type="InterPro" id="IPR014721">
    <property type="entry name" value="Ribsml_uS5_D2-typ_fold_subgr"/>
</dbReference>
<sequence length="309" mass="32954">MTHSSEADIIQATAHEDTWPVTIRERARAKVNLTLHVKGKRPDGYHELESLVVFANDVADELEFSPDIDDRLEIDGAFAPLLEGDNLILKAKRAVAEWFDMDIHGHFRLLKNIPVAAGLGGGSSDAAATIRALVAIYGENRKAHEFIEASKEIGADVPVCLYGRAAWMCGLGERITPVTRLAPLPAILVNPRIKLSTADVFRTLAAKPLEPGAENAPFSVSTDWDSPESAAACLAHGRNDLEGPAVALEPQVARVLDTVRSLDGCVLSRLSGSGPTCFGVFATAEKAKTAAGALAAAHPNWWVAATILA</sequence>
<dbReference type="PIRSF" id="PIRSF010376">
    <property type="entry name" value="IspE"/>
    <property type="match status" value="1"/>
</dbReference>
<evidence type="ECO:0000256" key="1">
    <source>
        <dbReference type="ARBA" id="ARBA00009684"/>
    </source>
</evidence>
<dbReference type="Pfam" id="PF08544">
    <property type="entry name" value="GHMP_kinases_C"/>
    <property type="match status" value="1"/>
</dbReference>
<comment type="similarity">
    <text evidence="1 10">Belongs to the GHMP kinase family. IspE subfamily.</text>
</comment>
<dbReference type="GO" id="GO:0005524">
    <property type="term" value="F:ATP binding"/>
    <property type="evidence" value="ECO:0007669"/>
    <property type="project" value="UniProtKB-UniRule"/>
</dbReference>
<protein>
    <recommendedName>
        <fullName evidence="3 10">4-diphosphocytidyl-2-C-methyl-D-erythritol kinase</fullName>
        <shortName evidence="10">CMK</shortName>
        <ecNumber evidence="2 10">2.7.1.148</ecNumber>
    </recommendedName>
    <alternativeName>
        <fullName evidence="9 10">4-(cytidine-5'-diphospho)-2-C-methyl-D-erythritol kinase</fullName>
    </alternativeName>
</protein>
<dbReference type="PANTHER" id="PTHR43527:SF2">
    <property type="entry name" value="4-DIPHOSPHOCYTIDYL-2-C-METHYL-D-ERYTHRITOL KINASE, CHLOROPLASTIC"/>
    <property type="match status" value="1"/>
</dbReference>
<feature type="domain" description="GHMP kinase C-terminal" evidence="12">
    <location>
        <begin position="235"/>
        <end position="297"/>
    </location>
</feature>
<comment type="caution">
    <text evidence="13">The sequence shown here is derived from an EMBL/GenBank/DDBJ whole genome shotgun (WGS) entry which is preliminary data.</text>
</comment>
<dbReference type="EC" id="2.7.1.148" evidence="2 10"/>
<feature type="active site" evidence="10">
    <location>
        <position position="156"/>
    </location>
</feature>
<gene>
    <name evidence="10" type="primary">ispE</name>
    <name evidence="13" type="ORF">JDN41_16260</name>
</gene>
<evidence type="ECO:0000256" key="4">
    <source>
        <dbReference type="ARBA" id="ARBA00022679"/>
    </source>
</evidence>
<evidence type="ECO:0000256" key="6">
    <source>
        <dbReference type="ARBA" id="ARBA00022777"/>
    </source>
</evidence>
<evidence type="ECO:0000256" key="2">
    <source>
        <dbReference type="ARBA" id="ARBA00012052"/>
    </source>
</evidence>
<dbReference type="NCBIfam" id="NF011202">
    <property type="entry name" value="PRK14608.1"/>
    <property type="match status" value="1"/>
</dbReference>
<keyword evidence="4 10" id="KW-0808">Transferase</keyword>
<keyword evidence="14" id="KW-1185">Reference proteome</keyword>
<dbReference type="GO" id="GO:0016114">
    <property type="term" value="P:terpenoid biosynthetic process"/>
    <property type="evidence" value="ECO:0007669"/>
    <property type="project" value="UniProtKB-UniRule"/>
</dbReference>
<evidence type="ECO:0000256" key="3">
    <source>
        <dbReference type="ARBA" id="ARBA00017473"/>
    </source>
</evidence>
<reference evidence="13 14" key="1">
    <citation type="submission" date="2020-12" db="EMBL/GenBank/DDBJ databases">
        <title>Revised draft genomes of Rhodomicrobium vannielii ATCC 17100 and Rhodomicrobium udaipurense JA643.</title>
        <authorList>
            <person name="Conners E.M."/>
            <person name="Davenport E.J."/>
            <person name="Bose A."/>
        </authorList>
    </citation>
    <scope>NUCLEOTIDE SEQUENCE [LARGE SCALE GENOMIC DNA]</scope>
    <source>
        <strain evidence="13 14">JA643</strain>
    </source>
</reference>
<feature type="domain" description="GHMP kinase N-terminal" evidence="11">
    <location>
        <begin position="86"/>
        <end position="164"/>
    </location>
</feature>
<feature type="binding site" evidence="10">
    <location>
        <begin position="114"/>
        <end position="124"/>
    </location>
    <ligand>
        <name>ATP</name>
        <dbReference type="ChEBI" id="CHEBI:30616"/>
    </ligand>
</feature>
<dbReference type="EMBL" id="JAEMUK010000085">
    <property type="protein sequence ID" value="MBJ7545109.1"/>
    <property type="molecule type" value="Genomic_DNA"/>
</dbReference>
<evidence type="ECO:0000259" key="12">
    <source>
        <dbReference type="Pfam" id="PF08544"/>
    </source>
</evidence>
<dbReference type="SUPFAM" id="SSF54211">
    <property type="entry name" value="Ribosomal protein S5 domain 2-like"/>
    <property type="match status" value="1"/>
</dbReference>
<dbReference type="PANTHER" id="PTHR43527">
    <property type="entry name" value="4-DIPHOSPHOCYTIDYL-2-C-METHYL-D-ERYTHRITOL KINASE, CHLOROPLASTIC"/>
    <property type="match status" value="1"/>
</dbReference>
<dbReference type="InterPro" id="IPR013750">
    <property type="entry name" value="GHMP_kinase_C_dom"/>
</dbReference>
<accession>A0A8I1KLA2</accession>
<proteinExistence type="inferred from homology"/>
<keyword evidence="6 10" id="KW-0418">Kinase</keyword>
<keyword evidence="8 10" id="KW-0414">Isoprene biosynthesis</keyword>
<dbReference type="HAMAP" id="MF_00061">
    <property type="entry name" value="IspE"/>
    <property type="match status" value="1"/>
</dbReference>
<dbReference type="Gene3D" id="3.30.230.10">
    <property type="match status" value="1"/>
</dbReference>
<keyword evidence="5 10" id="KW-0547">Nucleotide-binding</keyword>
<dbReference type="InterPro" id="IPR006204">
    <property type="entry name" value="GHMP_kinase_N_dom"/>
</dbReference>
<comment type="catalytic activity">
    <reaction evidence="10">
        <text>4-CDP-2-C-methyl-D-erythritol + ATP = 4-CDP-2-C-methyl-D-erythritol 2-phosphate + ADP + H(+)</text>
        <dbReference type="Rhea" id="RHEA:18437"/>
        <dbReference type="ChEBI" id="CHEBI:15378"/>
        <dbReference type="ChEBI" id="CHEBI:30616"/>
        <dbReference type="ChEBI" id="CHEBI:57823"/>
        <dbReference type="ChEBI" id="CHEBI:57919"/>
        <dbReference type="ChEBI" id="CHEBI:456216"/>
        <dbReference type="EC" id="2.7.1.148"/>
    </reaction>
</comment>
<evidence type="ECO:0000256" key="7">
    <source>
        <dbReference type="ARBA" id="ARBA00022840"/>
    </source>
</evidence>
<dbReference type="InterPro" id="IPR004424">
    <property type="entry name" value="IspE"/>
</dbReference>
<organism evidence="13 14">
    <name type="scientific">Rhodomicrobium udaipurense</name>
    <dbReference type="NCBI Taxonomy" id="1202716"/>
    <lineage>
        <taxon>Bacteria</taxon>
        <taxon>Pseudomonadati</taxon>
        <taxon>Pseudomonadota</taxon>
        <taxon>Alphaproteobacteria</taxon>
        <taxon>Hyphomicrobiales</taxon>
        <taxon>Hyphomicrobiaceae</taxon>
        <taxon>Rhodomicrobium</taxon>
    </lineage>
</organism>
<comment type="function">
    <text evidence="10">Catalyzes the phosphorylation of the position 2 hydroxy group of 4-diphosphocytidyl-2C-methyl-D-erythritol.</text>
</comment>
<evidence type="ECO:0000256" key="10">
    <source>
        <dbReference type="HAMAP-Rule" id="MF_00061"/>
    </source>
</evidence>
<dbReference type="Pfam" id="PF00288">
    <property type="entry name" value="GHMP_kinases_N"/>
    <property type="match status" value="1"/>
</dbReference>
<dbReference type="Gene3D" id="3.30.70.890">
    <property type="entry name" value="GHMP kinase, C-terminal domain"/>
    <property type="match status" value="1"/>
</dbReference>
<comment type="pathway">
    <text evidence="10">Isoprenoid biosynthesis; isopentenyl diphosphate biosynthesis via DXP pathway; isopentenyl diphosphate from 1-deoxy-D-xylulose 5-phosphate: step 3/6.</text>
</comment>
<evidence type="ECO:0000256" key="9">
    <source>
        <dbReference type="ARBA" id="ARBA00032554"/>
    </source>
</evidence>
<dbReference type="NCBIfam" id="TIGR00154">
    <property type="entry name" value="ispE"/>
    <property type="match status" value="1"/>
</dbReference>
<dbReference type="Proteomes" id="UP000623250">
    <property type="component" value="Unassembled WGS sequence"/>
</dbReference>
<keyword evidence="7 10" id="KW-0067">ATP-binding</keyword>
<evidence type="ECO:0000256" key="8">
    <source>
        <dbReference type="ARBA" id="ARBA00023229"/>
    </source>
</evidence>
<evidence type="ECO:0000259" key="11">
    <source>
        <dbReference type="Pfam" id="PF00288"/>
    </source>
</evidence>
<dbReference type="UniPathway" id="UPA00056">
    <property type="reaction ID" value="UER00094"/>
</dbReference>
<dbReference type="RefSeq" id="WP_052037111.1">
    <property type="nucleotide sequence ID" value="NZ_JAEMUK010000085.1"/>
</dbReference>
<dbReference type="InterPro" id="IPR036554">
    <property type="entry name" value="GHMP_kinase_C_sf"/>
</dbReference>
<evidence type="ECO:0000256" key="5">
    <source>
        <dbReference type="ARBA" id="ARBA00022741"/>
    </source>
</evidence>
<evidence type="ECO:0000313" key="14">
    <source>
        <dbReference type="Proteomes" id="UP000623250"/>
    </source>
</evidence>
<dbReference type="InterPro" id="IPR020568">
    <property type="entry name" value="Ribosomal_Su5_D2-typ_SF"/>
</dbReference>
<dbReference type="GO" id="GO:0019288">
    <property type="term" value="P:isopentenyl diphosphate biosynthetic process, methylerythritol 4-phosphate pathway"/>
    <property type="evidence" value="ECO:0007669"/>
    <property type="project" value="UniProtKB-UniRule"/>
</dbReference>
<feature type="active site" evidence="10">
    <location>
        <position position="30"/>
    </location>
</feature>
<dbReference type="AlphaFoldDB" id="A0A8I1KLA2"/>
<name>A0A8I1KLA2_9HYPH</name>
<dbReference type="GO" id="GO:0050515">
    <property type="term" value="F:4-(cytidine 5'-diphospho)-2-C-methyl-D-erythritol kinase activity"/>
    <property type="evidence" value="ECO:0007669"/>
    <property type="project" value="UniProtKB-UniRule"/>
</dbReference>
<evidence type="ECO:0000313" key="13">
    <source>
        <dbReference type="EMBL" id="MBJ7545109.1"/>
    </source>
</evidence>
<dbReference type="SUPFAM" id="SSF55060">
    <property type="entry name" value="GHMP Kinase, C-terminal domain"/>
    <property type="match status" value="1"/>
</dbReference>